<sequence length="188" mass="21026">MQSSLSSLPYHDKPLSQEDRRRAMRIVEEEALLSTGQNNVDERIIPLPPSSILSERMQACVANAGKGEHIRAIDLQRYTRPSAPGTPNALLQAAIASEMLITRADNLELGFECSEAAWKHCIAQSKAHLYWLENCLYMANREVRQCNKARKLHHTAAGQELDALEKKIGSAFRNSIHTNLAVSQINRP</sequence>
<dbReference type="HOGENOM" id="CLU_1435198_0_0_1"/>
<dbReference type="Proteomes" id="UP000001744">
    <property type="component" value="Unassembled WGS sequence"/>
</dbReference>
<accession>B6K4Z6</accession>
<keyword evidence="4" id="KW-0747">Spliceosome</keyword>
<gene>
    <name evidence="8" type="primary">cwf7</name>
    <name evidence="7" type="ORF">SJAG_03711</name>
</gene>
<dbReference type="PANTHER" id="PTHR13296">
    <property type="entry name" value="BCAS2 PROTEIN"/>
    <property type="match status" value="1"/>
</dbReference>
<dbReference type="STRING" id="402676.B6K4Z6"/>
<keyword evidence="9" id="KW-1185">Reference proteome</keyword>
<dbReference type="GeneID" id="7052227"/>
<keyword evidence="6" id="KW-0539">Nucleus</keyword>
<dbReference type="EMBL" id="KE651167">
    <property type="protein sequence ID" value="EEB08553.2"/>
    <property type="molecule type" value="Genomic_DNA"/>
</dbReference>
<evidence type="ECO:0000256" key="6">
    <source>
        <dbReference type="ARBA" id="ARBA00023242"/>
    </source>
</evidence>
<reference evidence="7 9" key="1">
    <citation type="journal article" date="2011" name="Science">
        <title>Comparative functional genomics of the fission yeasts.</title>
        <authorList>
            <person name="Rhind N."/>
            <person name="Chen Z."/>
            <person name="Yassour M."/>
            <person name="Thompson D.A."/>
            <person name="Haas B.J."/>
            <person name="Habib N."/>
            <person name="Wapinski I."/>
            <person name="Roy S."/>
            <person name="Lin M.F."/>
            <person name="Heiman D.I."/>
            <person name="Young S.K."/>
            <person name="Furuya K."/>
            <person name="Guo Y."/>
            <person name="Pidoux A."/>
            <person name="Chen H.M."/>
            <person name="Robbertse B."/>
            <person name="Goldberg J.M."/>
            <person name="Aoki K."/>
            <person name="Bayne E.H."/>
            <person name="Berlin A.M."/>
            <person name="Desjardins C.A."/>
            <person name="Dobbs E."/>
            <person name="Dukaj L."/>
            <person name="Fan L."/>
            <person name="FitzGerald M.G."/>
            <person name="French C."/>
            <person name="Gujja S."/>
            <person name="Hansen K."/>
            <person name="Keifenheim D."/>
            <person name="Levin J.Z."/>
            <person name="Mosher R.A."/>
            <person name="Mueller C.A."/>
            <person name="Pfiffner J."/>
            <person name="Priest M."/>
            <person name="Russ C."/>
            <person name="Smialowska A."/>
            <person name="Swoboda P."/>
            <person name="Sykes S.M."/>
            <person name="Vaughn M."/>
            <person name="Vengrova S."/>
            <person name="Yoder R."/>
            <person name="Zeng Q."/>
            <person name="Allshire R."/>
            <person name="Baulcombe D."/>
            <person name="Birren B.W."/>
            <person name="Brown W."/>
            <person name="Ekwall K."/>
            <person name="Kellis M."/>
            <person name="Leatherwood J."/>
            <person name="Levin H."/>
            <person name="Margalit H."/>
            <person name="Martienssen R."/>
            <person name="Nieduszynski C.A."/>
            <person name="Spatafora J.W."/>
            <person name="Friedman N."/>
            <person name="Dalgaard J.Z."/>
            <person name="Baumann P."/>
            <person name="Niki H."/>
            <person name="Regev A."/>
            <person name="Nusbaum C."/>
        </authorList>
    </citation>
    <scope>NUCLEOTIDE SEQUENCE [LARGE SCALE GENOMIC DNA]</scope>
    <source>
        <strain evidence="9">yFS275 / FY16936</strain>
    </source>
</reference>
<dbReference type="OMA" id="IQCRVAT"/>
<evidence type="ECO:0000256" key="4">
    <source>
        <dbReference type="ARBA" id="ARBA00022728"/>
    </source>
</evidence>
<dbReference type="PANTHER" id="PTHR13296:SF0">
    <property type="entry name" value="PRE-MRNA-SPLICING FACTOR SPF27"/>
    <property type="match status" value="1"/>
</dbReference>
<proteinExistence type="inferred from homology"/>
<comment type="similarity">
    <text evidence="2">Belongs to the SPF27 family.</text>
</comment>
<protein>
    <submittedName>
        <fullName evidence="7">Splicing factor Cwf7</fullName>
    </submittedName>
</protein>
<dbReference type="GO" id="GO:0006397">
    <property type="term" value="P:mRNA processing"/>
    <property type="evidence" value="ECO:0007669"/>
    <property type="project" value="UniProtKB-KW"/>
</dbReference>
<dbReference type="VEuPathDB" id="FungiDB:SJAG_03711"/>
<dbReference type="GO" id="GO:0005681">
    <property type="term" value="C:spliceosomal complex"/>
    <property type="evidence" value="ECO:0007669"/>
    <property type="project" value="UniProtKB-KW"/>
</dbReference>
<evidence type="ECO:0000256" key="2">
    <source>
        <dbReference type="ARBA" id="ARBA00010788"/>
    </source>
</evidence>
<dbReference type="JaponicusDB" id="SJAG_03711">
    <property type="gene designation" value="cwf7"/>
</dbReference>
<evidence type="ECO:0000256" key="1">
    <source>
        <dbReference type="ARBA" id="ARBA00004123"/>
    </source>
</evidence>
<dbReference type="RefSeq" id="XP_002174846.2">
    <property type="nucleotide sequence ID" value="XM_002174810.2"/>
</dbReference>
<dbReference type="Pfam" id="PF05700">
    <property type="entry name" value="BCAS2"/>
    <property type="match status" value="1"/>
</dbReference>
<dbReference type="GO" id="GO:0008380">
    <property type="term" value="P:RNA splicing"/>
    <property type="evidence" value="ECO:0007669"/>
    <property type="project" value="UniProtKB-KW"/>
</dbReference>
<keyword evidence="3" id="KW-0507">mRNA processing</keyword>
<evidence type="ECO:0000313" key="9">
    <source>
        <dbReference type="Proteomes" id="UP000001744"/>
    </source>
</evidence>
<evidence type="ECO:0000256" key="3">
    <source>
        <dbReference type="ARBA" id="ARBA00022664"/>
    </source>
</evidence>
<dbReference type="AlphaFoldDB" id="B6K4Z6"/>
<name>B6K4Z6_SCHJY</name>
<evidence type="ECO:0000313" key="7">
    <source>
        <dbReference type="EMBL" id="EEB08553.2"/>
    </source>
</evidence>
<evidence type="ECO:0000256" key="5">
    <source>
        <dbReference type="ARBA" id="ARBA00023187"/>
    </source>
</evidence>
<comment type="subcellular location">
    <subcellularLocation>
        <location evidence="1">Nucleus</location>
    </subcellularLocation>
</comment>
<dbReference type="InterPro" id="IPR008409">
    <property type="entry name" value="SPF27"/>
</dbReference>
<keyword evidence="5" id="KW-0508">mRNA splicing</keyword>
<dbReference type="eggNOG" id="KOG3096">
    <property type="taxonomic scope" value="Eukaryota"/>
</dbReference>
<evidence type="ECO:0000313" key="8">
    <source>
        <dbReference type="JaponicusDB" id="SJAG_03711"/>
    </source>
</evidence>
<organism evidence="7 9">
    <name type="scientific">Schizosaccharomyces japonicus (strain yFS275 / FY16936)</name>
    <name type="common">Fission yeast</name>
    <dbReference type="NCBI Taxonomy" id="402676"/>
    <lineage>
        <taxon>Eukaryota</taxon>
        <taxon>Fungi</taxon>
        <taxon>Dikarya</taxon>
        <taxon>Ascomycota</taxon>
        <taxon>Taphrinomycotina</taxon>
        <taxon>Schizosaccharomycetes</taxon>
        <taxon>Schizosaccharomycetales</taxon>
        <taxon>Schizosaccharomycetaceae</taxon>
        <taxon>Schizosaccharomyces</taxon>
    </lineage>
</organism>